<reference evidence="1" key="1">
    <citation type="journal article" date="2016" name="Nat. Genet.">
        <title>A high-quality carrot genome assembly provides new insights into carotenoid accumulation and asterid genome evolution.</title>
        <authorList>
            <person name="Iorizzo M."/>
            <person name="Ellison S."/>
            <person name="Senalik D."/>
            <person name="Zeng P."/>
            <person name="Satapoomin P."/>
            <person name="Huang J."/>
            <person name="Bowman M."/>
            <person name="Iovene M."/>
            <person name="Sanseverino W."/>
            <person name="Cavagnaro P."/>
            <person name="Yildiz M."/>
            <person name="Macko-Podgorni A."/>
            <person name="Moranska E."/>
            <person name="Grzebelus E."/>
            <person name="Grzebelus D."/>
            <person name="Ashrafi H."/>
            <person name="Zheng Z."/>
            <person name="Cheng S."/>
            <person name="Spooner D."/>
            <person name="Van Deynze A."/>
            <person name="Simon P."/>
        </authorList>
    </citation>
    <scope>NUCLEOTIDE SEQUENCE</scope>
    <source>
        <tissue evidence="1">Leaf</tissue>
    </source>
</reference>
<sequence length="156" mass="18077">MHINRFFFFAPSFSHNARNPAAELRLGHVVWLEIKGNVSTSKLSSNTTYTAYLRFAFTSVFYYGFHVPLETSIGITREESMKKFVYFDPIIAMSECQYIKHVAEPLDYLFEVELGDYFHNDGETRDLEITVREVKSGKPKCGIQIYGMELRPKRGK</sequence>
<protein>
    <submittedName>
        <fullName evidence="1">Uncharacterized protein</fullName>
    </submittedName>
</protein>
<dbReference type="Pfam" id="PF14299">
    <property type="entry name" value="PP2"/>
    <property type="match status" value="1"/>
</dbReference>
<organism evidence="1 2">
    <name type="scientific">Daucus carota subsp. sativus</name>
    <name type="common">Carrot</name>
    <dbReference type="NCBI Taxonomy" id="79200"/>
    <lineage>
        <taxon>Eukaryota</taxon>
        <taxon>Viridiplantae</taxon>
        <taxon>Streptophyta</taxon>
        <taxon>Embryophyta</taxon>
        <taxon>Tracheophyta</taxon>
        <taxon>Spermatophyta</taxon>
        <taxon>Magnoliopsida</taxon>
        <taxon>eudicotyledons</taxon>
        <taxon>Gunneridae</taxon>
        <taxon>Pentapetalae</taxon>
        <taxon>asterids</taxon>
        <taxon>campanulids</taxon>
        <taxon>Apiales</taxon>
        <taxon>Apiaceae</taxon>
        <taxon>Apioideae</taxon>
        <taxon>Scandiceae</taxon>
        <taxon>Daucinae</taxon>
        <taxon>Daucus</taxon>
        <taxon>Daucus sect. Daucus</taxon>
    </lineage>
</organism>
<dbReference type="AlphaFoldDB" id="A0AAF0X5B0"/>
<accession>A0AAF0X5B0</accession>
<dbReference type="EMBL" id="CP093347">
    <property type="protein sequence ID" value="WOH00031.1"/>
    <property type="molecule type" value="Genomic_DNA"/>
</dbReference>
<keyword evidence="2" id="KW-1185">Reference proteome</keyword>
<dbReference type="PANTHER" id="PTHR32278">
    <property type="entry name" value="F-BOX DOMAIN-CONTAINING PROTEIN"/>
    <property type="match status" value="1"/>
</dbReference>
<dbReference type="PANTHER" id="PTHR32278:SF111">
    <property type="entry name" value="F-BOX PROTEIN PP2-B12-RELATED"/>
    <property type="match status" value="1"/>
</dbReference>
<name>A0AAF0X5B0_DAUCS</name>
<proteinExistence type="predicted"/>
<gene>
    <name evidence="1" type="ORF">DCAR_0519387</name>
</gene>
<reference evidence="1" key="2">
    <citation type="submission" date="2022-03" db="EMBL/GenBank/DDBJ databases">
        <title>Draft title - Genomic analysis of global carrot germplasm unveils the trajectory of domestication and the origin of high carotenoid orange carrot.</title>
        <authorList>
            <person name="Iorizzo M."/>
            <person name="Ellison S."/>
            <person name="Senalik D."/>
            <person name="Macko-Podgorni A."/>
            <person name="Grzebelus D."/>
            <person name="Bostan H."/>
            <person name="Rolling W."/>
            <person name="Curaba J."/>
            <person name="Simon P."/>
        </authorList>
    </citation>
    <scope>NUCLEOTIDE SEQUENCE</scope>
    <source>
        <tissue evidence="1">Leaf</tissue>
    </source>
</reference>
<dbReference type="Proteomes" id="UP000077755">
    <property type="component" value="Chromosome 5"/>
</dbReference>
<evidence type="ECO:0000313" key="2">
    <source>
        <dbReference type="Proteomes" id="UP000077755"/>
    </source>
</evidence>
<evidence type="ECO:0000313" key="1">
    <source>
        <dbReference type="EMBL" id="WOH00031.1"/>
    </source>
</evidence>
<dbReference type="InterPro" id="IPR025886">
    <property type="entry name" value="PP2-like"/>
</dbReference>